<dbReference type="RefSeq" id="WP_057751027.1">
    <property type="nucleotide sequence ID" value="NZ_AZER01000016.1"/>
</dbReference>
<dbReference type="PATRIC" id="fig|1423746.3.peg.1003"/>
<dbReference type="Proteomes" id="UP000051445">
    <property type="component" value="Unassembled WGS sequence"/>
</dbReference>
<evidence type="ECO:0000313" key="1">
    <source>
        <dbReference type="EMBL" id="KRL27235.1"/>
    </source>
</evidence>
<comment type="caution">
    <text evidence="1">The sequence shown here is derived from an EMBL/GenBank/DDBJ whole genome shotgun (WGS) entry which is preliminary data.</text>
</comment>
<gene>
    <name evidence="1" type="ORF">FD27_GL000989</name>
</gene>
<dbReference type="Gene3D" id="1.10.1740.10">
    <property type="match status" value="1"/>
</dbReference>
<accession>A0A0R1PE67</accession>
<organism evidence="1 2">
    <name type="scientific">Limosilactobacillus frumenti DSM 13145</name>
    <dbReference type="NCBI Taxonomy" id="1423746"/>
    <lineage>
        <taxon>Bacteria</taxon>
        <taxon>Bacillati</taxon>
        <taxon>Bacillota</taxon>
        <taxon>Bacilli</taxon>
        <taxon>Lactobacillales</taxon>
        <taxon>Lactobacillaceae</taxon>
        <taxon>Limosilactobacillus</taxon>
    </lineage>
</organism>
<dbReference type="InterPro" id="IPR013325">
    <property type="entry name" value="RNA_pol_sigma_r2"/>
</dbReference>
<keyword evidence="2" id="KW-1185">Reference proteome</keyword>
<dbReference type="GO" id="GO:0006352">
    <property type="term" value="P:DNA-templated transcription initiation"/>
    <property type="evidence" value="ECO:0007669"/>
    <property type="project" value="InterPro"/>
</dbReference>
<reference evidence="1 2" key="1">
    <citation type="journal article" date="2015" name="Genome Announc.">
        <title>Expanding the biotechnology potential of lactobacilli through comparative genomics of 213 strains and associated genera.</title>
        <authorList>
            <person name="Sun Z."/>
            <person name="Harris H.M."/>
            <person name="McCann A."/>
            <person name="Guo C."/>
            <person name="Argimon S."/>
            <person name="Zhang W."/>
            <person name="Yang X."/>
            <person name="Jeffery I.B."/>
            <person name="Cooney J.C."/>
            <person name="Kagawa T.F."/>
            <person name="Liu W."/>
            <person name="Song Y."/>
            <person name="Salvetti E."/>
            <person name="Wrobel A."/>
            <person name="Rasinkangas P."/>
            <person name="Parkhill J."/>
            <person name="Rea M.C."/>
            <person name="O'Sullivan O."/>
            <person name="Ritari J."/>
            <person name="Douillard F.P."/>
            <person name="Paul Ross R."/>
            <person name="Yang R."/>
            <person name="Briner A.E."/>
            <person name="Felis G.E."/>
            <person name="de Vos W.M."/>
            <person name="Barrangou R."/>
            <person name="Klaenhammer T.R."/>
            <person name="Caufield P.W."/>
            <person name="Cui Y."/>
            <person name="Zhang H."/>
            <person name="O'Toole P.W."/>
        </authorList>
    </citation>
    <scope>NUCLEOTIDE SEQUENCE [LARGE SCALE GENOMIC DNA]</scope>
    <source>
        <strain evidence="1 2">DSM 13145</strain>
    </source>
</reference>
<dbReference type="OrthoDB" id="2248780at2"/>
<dbReference type="EMBL" id="AZER01000016">
    <property type="protein sequence ID" value="KRL27235.1"/>
    <property type="molecule type" value="Genomic_DNA"/>
</dbReference>
<evidence type="ECO:0008006" key="3">
    <source>
        <dbReference type="Google" id="ProtNLM"/>
    </source>
</evidence>
<evidence type="ECO:0000313" key="2">
    <source>
        <dbReference type="Proteomes" id="UP000051445"/>
    </source>
</evidence>
<dbReference type="SUPFAM" id="SSF88946">
    <property type="entry name" value="Sigma2 domain of RNA polymerase sigma factors"/>
    <property type="match status" value="1"/>
</dbReference>
<dbReference type="InterPro" id="IPR013324">
    <property type="entry name" value="RNA_pol_sigma_r3/r4-like"/>
</dbReference>
<dbReference type="GO" id="GO:0003700">
    <property type="term" value="F:DNA-binding transcription factor activity"/>
    <property type="evidence" value="ECO:0007669"/>
    <property type="project" value="InterPro"/>
</dbReference>
<protein>
    <recommendedName>
        <fullName evidence="3">RNA polymerase sigma-70 region 2 domain-containing protein</fullName>
    </recommendedName>
</protein>
<dbReference type="STRING" id="1423746.FD27_GL000989"/>
<dbReference type="SUPFAM" id="SSF88659">
    <property type="entry name" value="Sigma3 and sigma4 domains of RNA polymerase sigma factors"/>
    <property type="match status" value="1"/>
</dbReference>
<proteinExistence type="predicted"/>
<dbReference type="AlphaFoldDB" id="A0A0R1PE67"/>
<name>A0A0R1PE67_9LACO</name>
<sequence>MKNGKLSAGLIYLSANNRQRLIHAVLKKLCIAPSDDDYDDLFQEGCLIFADAFARHPDPVKNERQLMNFAFKRIYWRLLDQLRRINKQTATTVLSLDDDQQSADQVERCLTDDTSQHPFARLEHASFMEILWRACTPNQRRYLFACLWLDYRDSEIAEYYHVSRQAVAGWKRGMITKARQIAARDHFD</sequence>